<proteinExistence type="predicted"/>
<reference evidence="5 6" key="1">
    <citation type="submission" date="2016-03" db="EMBL/GenBank/DDBJ databases">
        <title>Pediococcus and Lactobacillus from brewery environment - whole genome sequencing and assembly.</title>
        <authorList>
            <person name="Behr J."/>
            <person name="Geissler A.J."/>
            <person name="Vogel R.F."/>
        </authorList>
    </citation>
    <scope>NUCLEOTIDE SEQUENCE [LARGE SCALE GENOMIC DNA]</scope>
    <source>
        <strain evidence="5 6">TMW 1.1995</strain>
    </source>
</reference>
<dbReference type="EMBL" id="CP014924">
    <property type="protein sequence ID" value="ANZ67871.1"/>
    <property type="molecule type" value="Genomic_DNA"/>
</dbReference>
<evidence type="ECO:0000259" key="4">
    <source>
        <dbReference type="Pfam" id="PF00881"/>
    </source>
</evidence>
<dbReference type="Gene3D" id="3.40.109.10">
    <property type="entry name" value="NADH Oxidase"/>
    <property type="match status" value="1"/>
</dbReference>
<dbReference type="OrthoDB" id="9812105at2"/>
<dbReference type="CDD" id="cd02136">
    <property type="entry name" value="PnbA_NfnB-like"/>
    <property type="match status" value="1"/>
</dbReference>
<evidence type="ECO:0000313" key="5">
    <source>
        <dbReference type="EMBL" id="ANZ67871.1"/>
    </source>
</evidence>
<protein>
    <recommendedName>
        <fullName evidence="4">Nitroreductase domain-containing protein</fullName>
    </recommendedName>
</protein>
<accession>A0A1B2J0N8</accession>
<evidence type="ECO:0000313" key="6">
    <source>
        <dbReference type="Proteomes" id="UP000093267"/>
    </source>
</evidence>
<dbReference type="Pfam" id="PF00881">
    <property type="entry name" value="Nitroreductase"/>
    <property type="match status" value="1"/>
</dbReference>
<dbReference type="InterPro" id="IPR000415">
    <property type="entry name" value="Nitroreductase-like"/>
</dbReference>
<dbReference type="Proteomes" id="UP000093267">
    <property type="component" value="Chromosome"/>
</dbReference>
<evidence type="ECO:0000256" key="1">
    <source>
        <dbReference type="ARBA" id="ARBA00022630"/>
    </source>
</evidence>
<dbReference type="GO" id="GO:0016491">
    <property type="term" value="F:oxidoreductase activity"/>
    <property type="evidence" value="ECO:0007669"/>
    <property type="project" value="UniProtKB-KW"/>
</dbReference>
<dbReference type="STRING" id="240427.AYR62_05555"/>
<dbReference type="SUPFAM" id="SSF55469">
    <property type="entry name" value="FMN-dependent nitroreductase-like"/>
    <property type="match status" value="1"/>
</dbReference>
<organism evidence="5 6">
    <name type="scientific">Secundilactobacillus paracollinoides</name>
    <dbReference type="NCBI Taxonomy" id="240427"/>
    <lineage>
        <taxon>Bacteria</taxon>
        <taxon>Bacillati</taxon>
        <taxon>Bacillota</taxon>
        <taxon>Bacilli</taxon>
        <taxon>Lactobacillales</taxon>
        <taxon>Lactobacillaceae</taxon>
        <taxon>Secundilactobacillus</taxon>
    </lineage>
</organism>
<keyword evidence="1" id="KW-0285">Flavoprotein</keyword>
<keyword evidence="2" id="KW-0288">FMN</keyword>
<keyword evidence="3" id="KW-0560">Oxidoreductase</keyword>
<dbReference type="InterPro" id="IPR029479">
    <property type="entry name" value="Nitroreductase"/>
</dbReference>
<dbReference type="KEGG" id="lpd:AYR62_05555"/>
<evidence type="ECO:0000256" key="3">
    <source>
        <dbReference type="ARBA" id="ARBA00023002"/>
    </source>
</evidence>
<dbReference type="InterPro" id="IPR050627">
    <property type="entry name" value="Nitroreductase/BluB"/>
</dbReference>
<evidence type="ECO:0000256" key="2">
    <source>
        <dbReference type="ARBA" id="ARBA00022643"/>
    </source>
</evidence>
<feature type="domain" description="Nitroreductase" evidence="4">
    <location>
        <begin position="8"/>
        <end position="192"/>
    </location>
</feature>
<dbReference type="AlphaFoldDB" id="A0A1B2J0N8"/>
<dbReference type="PANTHER" id="PTHR23026:SF90">
    <property type="entry name" value="IODOTYROSINE DEIODINASE 1"/>
    <property type="match status" value="1"/>
</dbReference>
<name>A0A1B2J0N8_9LACO</name>
<dbReference type="RefSeq" id="WP_054710953.1">
    <property type="nucleotide sequence ID" value="NZ_CP014915.1"/>
</dbReference>
<sequence length="217" mass="23924">MDAKEAIINRKAIRQFTDQSIDHQTIVDLLKTAQKAPSWVNAQAGHIYVASGATLEKIRAVHKEAVVNQEKGASDLPVMARTKWPQYSQDNMAEWTQGIAELLGDSWGETFQQAEEALYGAQAVVYLTLPKGYSNWALYDLGAFGEALMVAATAAGLGSMPAYQYIKFPQELRQHLPIPDSEDIIIGIGLGYVNDEAPINQIKAARMPLDEIVTYKD</sequence>
<keyword evidence="6" id="KW-1185">Reference proteome</keyword>
<gene>
    <name evidence="5" type="ORF">AYR63_12465</name>
</gene>
<dbReference type="PANTHER" id="PTHR23026">
    <property type="entry name" value="NADPH NITROREDUCTASE"/>
    <property type="match status" value="1"/>
</dbReference>